<proteinExistence type="predicted"/>
<comment type="caution">
    <text evidence="2">The sequence shown here is derived from an EMBL/GenBank/DDBJ whole genome shotgun (WGS) entry which is preliminary data.</text>
</comment>
<reference evidence="2" key="1">
    <citation type="submission" date="2021-11" db="EMBL/GenBank/DDBJ databases">
        <authorList>
            <person name="Schell T."/>
        </authorList>
    </citation>
    <scope>NUCLEOTIDE SEQUENCE</scope>
    <source>
        <strain evidence="2">M5</strain>
    </source>
</reference>
<accession>A0A8J2WH83</accession>
<dbReference type="EMBL" id="CAKKLH010000017">
    <property type="protein sequence ID" value="CAH0099358.1"/>
    <property type="molecule type" value="Genomic_DNA"/>
</dbReference>
<dbReference type="AlphaFoldDB" id="A0A8J2WH83"/>
<sequence length="225" mass="24265">MEYLMWIFVLTILLAIGTNGQRSTVTSTTTITVTKTTTFYISTYAVCASVTTEVSSSVTACRRRRQYWIDVPVYIALDEDVDEQLNQFFIHPSNTYQVEPTLSPGLAFKNDDEDSSHLPNFGIPPRPDAGPSLQGSLLTPFGYSADDDVTLSETRSPEPVGFAVIANAINNALIALGIANPTTFVTDTSTLTKSTTMKTTTSTKTIFLSGCSPSPFPFSTCAASG</sequence>
<feature type="chain" id="PRO_5035312993" evidence="1">
    <location>
        <begin position="21"/>
        <end position="225"/>
    </location>
</feature>
<gene>
    <name evidence="2" type="ORF">DGAL_LOCUS1492</name>
</gene>
<organism evidence="2 3">
    <name type="scientific">Daphnia galeata</name>
    <dbReference type="NCBI Taxonomy" id="27404"/>
    <lineage>
        <taxon>Eukaryota</taxon>
        <taxon>Metazoa</taxon>
        <taxon>Ecdysozoa</taxon>
        <taxon>Arthropoda</taxon>
        <taxon>Crustacea</taxon>
        <taxon>Branchiopoda</taxon>
        <taxon>Diplostraca</taxon>
        <taxon>Cladocera</taxon>
        <taxon>Anomopoda</taxon>
        <taxon>Daphniidae</taxon>
        <taxon>Daphnia</taxon>
    </lineage>
</organism>
<evidence type="ECO:0000313" key="2">
    <source>
        <dbReference type="EMBL" id="CAH0099358.1"/>
    </source>
</evidence>
<evidence type="ECO:0000256" key="1">
    <source>
        <dbReference type="SAM" id="SignalP"/>
    </source>
</evidence>
<protein>
    <submittedName>
        <fullName evidence="2">Uncharacterized protein</fullName>
    </submittedName>
</protein>
<dbReference type="OrthoDB" id="6369528at2759"/>
<keyword evidence="1" id="KW-0732">Signal</keyword>
<feature type="signal peptide" evidence="1">
    <location>
        <begin position="1"/>
        <end position="20"/>
    </location>
</feature>
<keyword evidence="3" id="KW-1185">Reference proteome</keyword>
<name>A0A8J2WH83_9CRUS</name>
<dbReference type="Proteomes" id="UP000789390">
    <property type="component" value="Unassembled WGS sequence"/>
</dbReference>
<evidence type="ECO:0000313" key="3">
    <source>
        <dbReference type="Proteomes" id="UP000789390"/>
    </source>
</evidence>